<keyword evidence="2" id="KW-0472">Membrane</keyword>
<dbReference type="EMBL" id="QPJI01000010">
    <property type="protein sequence ID" value="RCW66572.1"/>
    <property type="molecule type" value="Genomic_DNA"/>
</dbReference>
<proteinExistence type="predicted"/>
<gene>
    <name evidence="3" type="ORF">DET61_110120</name>
</gene>
<reference evidence="3 4" key="1">
    <citation type="submission" date="2018-07" db="EMBL/GenBank/DDBJ databases">
        <title>Freshwater and sediment microbial communities from various areas in North America, analyzing microbe dynamics in response to fracking.</title>
        <authorList>
            <person name="Lamendella R."/>
        </authorList>
    </citation>
    <scope>NUCLEOTIDE SEQUENCE [LARGE SCALE GENOMIC DNA]</scope>
    <source>
        <strain evidence="3 4">105B</strain>
    </source>
</reference>
<name>A0A368XF28_MARNT</name>
<accession>A0A368XF28</accession>
<evidence type="ECO:0000313" key="4">
    <source>
        <dbReference type="Proteomes" id="UP000253647"/>
    </source>
</evidence>
<evidence type="ECO:0000256" key="2">
    <source>
        <dbReference type="SAM" id="Phobius"/>
    </source>
</evidence>
<dbReference type="InterPro" id="IPR012902">
    <property type="entry name" value="N_methyl_site"/>
</dbReference>
<dbReference type="Proteomes" id="UP000253647">
    <property type="component" value="Unassembled WGS sequence"/>
</dbReference>
<dbReference type="RefSeq" id="WP_114434828.1">
    <property type="nucleotide sequence ID" value="NZ_QPJI01000010.1"/>
</dbReference>
<dbReference type="AlphaFoldDB" id="A0A368XF28"/>
<feature type="transmembrane region" description="Helical" evidence="2">
    <location>
        <begin position="20"/>
        <end position="40"/>
    </location>
</feature>
<dbReference type="Pfam" id="PF07963">
    <property type="entry name" value="N_methyl"/>
    <property type="match status" value="1"/>
</dbReference>
<sequence length="172" mass="18158">MRSFRRPGVRQQGATLVELVMTIVIISIAIAGVVGAFALITGRSADPLNQTRAVALSQLYMDEILAKSFAHGSPVGGGAVDAGDADCNNLGPDGETRRTFSDVDDYHTLNNAPPESSEEETLPGYNNFQVSISVACAGTEVGLSNQGAKRIDITVTDPSGNTYLFSAYRGNF</sequence>
<evidence type="ECO:0000313" key="3">
    <source>
        <dbReference type="EMBL" id="RCW66572.1"/>
    </source>
</evidence>
<protein>
    <submittedName>
        <fullName evidence="3">MSHA pilin protein MshD</fullName>
    </submittedName>
</protein>
<organism evidence="3 4">
    <name type="scientific">Marinobacter nauticus</name>
    <name type="common">Marinobacter hydrocarbonoclasticus</name>
    <name type="synonym">Marinobacter aquaeolei</name>
    <dbReference type="NCBI Taxonomy" id="2743"/>
    <lineage>
        <taxon>Bacteria</taxon>
        <taxon>Pseudomonadati</taxon>
        <taxon>Pseudomonadota</taxon>
        <taxon>Gammaproteobacteria</taxon>
        <taxon>Pseudomonadales</taxon>
        <taxon>Marinobacteraceae</taxon>
        <taxon>Marinobacter</taxon>
    </lineage>
</organism>
<comment type="caution">
    <text evidence="3">The sequence shown here is derived from an EMBL/GenBank/DDBJ whole genome shotgun (WGS) entry which is preliminary data.</text>
</comment>
<keyword evidence="2" id="KW-1133">Transmembrane helix</keyword>
<feature type="region of interest" description="Disordered" evidence="1">
    <location>
        <begin position="97"/>
        <end position="121"/>
    </location>
</feature>
<feature type="compositionally biased region" description="Basic and acidic residues" evidence="1">
    <location>
        <begin position="97"/>
        <end position="107"/>
    </location>
</feature>
<keyword evidence="2" id="KW-0812">Transmembrane</keyword>
<evidence type="ECO:0000256" key="1">
    <source>
        <dbReference type="SAM" id="MobiDB-lite"/>
    </source>
</evidence>